<dbReference type="Proteomes" id="UP001443914">
    <property type="component" value="Unassembled WGS sequence"/>
</dbReference>
<dbReference type="SUPFAM" id="SSF56219">
    <property type="entry name" value="DNase I-like"/>
    <property type="match status" value="1"/>
</dbReference>
<keyword evidence="3" id="KW-1185">Reference proteome</keyword>
<dbReference type="Pfam" id="PF03372">
    <property type="entry name" value="Exo_endo_phos"/>
    <property type="match status" value="1"/>
</dbReference>
<organism evidence="2 3">
    <name type="scientific">Saponaria officinalis</name>
    <name type="common">Common soapwort</name>
    <name type="synonym">Lychnis saponaria</name>
    <dbReference type="NCBI Taxonomy" id="3572"/>
    <lineage>
        <taxon>Eukaryota</taxon>
        <taxon>Viridiplantae</taxon>
        <taxon>Streptophyta</taxon>
        <taxon>Embryophyta</taxon>
        <taxon>Tracheophyta</taxon>
        <taxon>Spermatophyta</taxon>
        <taxon>Magnoliopsida</taxon>
        <taxon>eudicotyledons</taxon>
        <taxon>Gunneridae</taxon>
        <taxon>Pentapetalae</taxon>
        <taxon>Caryophyllales</taxon>
        <taxon>Caryophyllaceae</taxon>
        <taxon>Caryophylleae</taxon>
        <taxon>Saponaria</taxon>
    </lineage>
</organism>
<feature type="domain" description="Endonuclease/exonuclease/phosphatase" evidence="1">
    <location>
        <begin position="5"/>
        <end position="213"/>
    </location>
</feature>
<dbReference type="PANTHER" id="PTHR33710:SF81">
    <property type="entry name" value="ENDONUCLEASE_EXONUCLEASE_PHOSPHATASE DOMAIN-CONTAINING PROTEIN"/>
    <property type="match status" value="1"/>
</dbReference>
<dbReference type="GO" id="GO:0003824">
    <property type="term" value="F:catalytic activity"/>
    <property type="evidence" value="ECO:0007669"/>
    <property type="project" value="InterPro"/>
</dbReference>
<gene>
    <name evidence="2" type="ORF">RND81_06G124600</name>
</gene>
<proteinExistence type="predicted"/>
<dbReference type="AlphaFoldDB" id="A0AAW1KAU2"/>
<sequence>MKFCAWNVRGCNDPLKMKEVLDFLSGNQLDVLGILETRIKEKRARKLFLTKFRAYGVFHNYDAHYNGRIWVVWNMRSVTDTMLSSGSQYVHCYVHHFGSGKRFHLTFVYASNDSQAHAELWSSLRLISSSVEEWAVVGDFNVVRDVQERISESPPCLSDILEFNSCLLSCGLDDLKSSGIFYTWTNKQDDEARVWSKLDRALVNPPWLDSFVSSSATFLPAGVFDHSSTLVTVFEAKRHSPRFSFLNCWIEDSNYSTLVREAWDISVSGTAMFRFFTKLKNVRGYLCGLHQKRYSNIQERLRQAKLQLDECQRTLQLSPLNFTVLQMEKQAVSQYMKLRRSEMNILKQRAKFDNVVHNDSSSRVFYARINERKHTQIIGEIQDHRGRTKRGLDQVA</sequence>
<dbReference type="InterPro" id="IPR005135">
    <property type="entry name" value="Endo/exonuclease/phosphatase"/>
</dbReference>
<evidence type="ECO:0000259" key="1">
    <source>
        <dbReference type="Pfam" id="PF03372"/>
    </source>
</evidence>
<evidence type="ECO:0000313" key="2">
    <source>
        <dbReference type="EMBL" id="KAK9714847.1"/>
    </source>
</evidence>
<accession>A0AAW1KAU2</accession>
<name>A0AAW1KAU2_SAPOF</name>
<evidence type="ECO:0000313" key="3">
    <source>
        <dbReference type="Proteomes" id="UP001443914"/>
    </source>
</evidence>
<protein>
    <recommendedName>
        <fullName evidence="1">Endonuclease/exonuclease/phosphatase domain-containing protein</fullName>
    </recommendedName>
</protein>
<comment type="caution">
    <text evidence="2">The sequence shown here is derived from an EMBL/GenBank/DDBJ whole genome shotgun (WGS) entry which is preliminary data.</text>
</comment>
<dbReference type="PANTHER" id="PTHR33710">
    <property type="entry name" value="BNAC02G09200D PROTEIN"/>
    <property type="match status" value="1"/>
</dbReference>
<dbReference type="EMBL" id="JBDFQZ010000006">
    <property type="protein sequence ID" value="KAK9714847.1"/>
    <property type="molecule type" value="Genomic_DNA"/>
</dbReference>
<dbReference type="Gene3D" id="3.60.10.10">
    <property type="entry name" value="Endonuclease/exonuclease/phosphatase"/>
    <property type="match status" value="1"/>
</dbReference>
<reference evidence="2" key="1">
    <citation type="submission" date="2024-03" db="EMBL/GenBank/DDBJ databases">
        <title>WGS assembly of Saponaria officinalis var. Norfolk2.</title>
        <authorList>
            <person name="Jenkins J."/>
            <person name="Shu S."/>
            <person name="Grimwood J."/>
            <person name="Barry K."/>
            <person name="Goodstein D."/>
            <person name="Schmutz J."/>
            <person name="Leebens-Mack J."/>
            <person name="Osbourn A."/>
        </authorList>
    </citation>
    <scope>NUCLEOTIDE SEQUENCE [LARGE SCALE GENOMIC DNA]</scope>
    <source>
        <strain evidence="2">JIC</strain>
    </source>
</reference>
<dbReference type="InterPro" id="IPR036691">
    <property type="entry name" value="Endo/exonu/phosph_ase_sf"/>
</dbReference>